<dbReference type="EMBL" id="JACIEI010000020">
    <property type="protein sequence ID" value="MBB3995827.1"/>
    <property type="molecule type" value="Genomic_DNA"/>
</dbReference>
<dbReference type="InterPro" id="IPR007345">
    <property type="entry name" value="Polysacch_pyruvyl_Trfase"/>
</dbReference>
<dbReference type="AlphaFoldDB" id="A0A7W6E6U9"/>
<dbReference type="RefSeq" id="WP_184567996.1">
    <property type="nucleotide sequence ID" value="NZ_JACIEI010000020.1"/>
</dbReference>
<name>A0A7W6E6U9_9RHOB</name>
<feature type="domain" description="Polysaccharide pyruvyl transferase" evidence="1">
    <location>
        <begin position="88"/>
        <end position="202"/>
    </location>
</feature>
<sequence>MTGSATNEPIKLHWWRGVPNFGDAINPLIVGHVSGTKVEFAGPQAANLFAIGSMLQVVKRSRKGMAEGQPQIGVWGTGTLHPVTGLDFLQKVDIHLLRGPITAALLKIKMRRFGDPGLLIDSVLPFDGAQSDRIGIVPHHSQMDDPAMLAFATSDPAFMLIDPRDTPESVCHQIASCARILSSSLHGLIMADAYGVPNRWIDPGKQGWLKYHDYAASIGRVDMSFPLTIDEASKAAFKDITYQDGIAAAREALHATFPEHLKTSATRL</sequence>
<keyword evidence="3" id="KW-1185">Reference proteome</keyword>
<evidence type="ECO:0000313" key="2">
    <source>
        <dbReference type="EMBL" id="MBB3995827.1"/>
    </source>
</evidence>
<evidence type="ECO:0000259" key="1">
    <source>
        <dbReference type="Pfam" id="PF04230"/>
    </source>
</evidence>
<dbReference type="Pfam" id="PF04230">
    <property type="entry name" value="PS_pyruv_trans"/>
    <property type="match status" value="1"/>
</dbReference>
<gene>
    <name evidence="2" type="ORF">GGR95_003491</name>
</gene>
<dbReference type="Proteomes" id="UP000530268">
    <property type="component" value="Unassembled WGS sequence"/>
</dbReference>
<organism evidence="2 3">
    <name type="scientific">Sulfitobacter undariae</name>
    <dbReference type="NCBI Taxonomy" id="1563671"/>
    <lineage>
        <taxon>Bacteria</taxon>
        <taxon>Pseudomonadati</taxon>
        <taxon>Pseudomonadota</taxon>
        <taxon>Alphaproteobacteria</taxon>
        <taxon>Rhodobacterales</taxon>
        <taxon>Roseobacteraceae</taxon>
        <taxon>Sulfitobacter</taxon>
    </lineage>
</organism>
<protein>
    <recommendedName>
        <fullName evidence="1">Polysaccharide pyruvyl transferase domain-containing protein</fullName>
    </recommendedName>
</protein>
<comment type="caution">
    <text evidence="2">The sequence shown here is derived from an EMBL/GenBank/DDBJ whole genome shotgun (WGS) entry which is preliminary data.</text>
</comment>
<accession>A0A7W6E6U9</accession>
<reference evidence="2 3" key="1">
    <citation type="submission" date="2020-08" db="EMBL/GenBank/DDBJ databases">
        <title>Genomic Encyclopedia of Type Strains, Phase IV (KMG-IV): sequencing the most valuable type-strain genomes for metagenomic binning, comparative biology and taxonomic classification.</title>
        <authorList>
            <person name="Goeker M."/>
        </authorList>
    </citation>
    <scope>NUCLEOTIDE SEQUENCE [LARGE SCALE GENOMIC DNA]</scope>
    <source>
        <strain evidence="2 3">DSM 102234</strain>
    </source>
</reference>
<evidence type="ECO:0000313" key="3">
    <source>
        <dbReference type="Proteomes" id="UP000530268"/>
    </source>
</evidence>
<proteinExistence type="predicted"/>